<evidence type="ECO:0000313" key="2">
    <source>
        <dbReference type="Proteomes" id="UP001157946"/>
    </source>
</evidence>
<dbReference type="SUPFAM" id="SSF55729">
    <property type="entry name" value="Acyl-CoA N-acyltransferases (Nat)"/>
    <property type="match status" value="1"/>
</dbReference>
<dbReference type="EMBL" id="FXTU01000001">
    <property type="protein sequence ID" value="SMP04987.1"/>
    <property type="molecule type" value="Genomic_DNA"/>
</dbReference>
<dbReference type="PANTHER" id="PTHR20905">
    <property type="entry name" value="N-ACETYLTRANSFERASE-RELATED"/>
    <property type="match status" value="1"/>
</dbReference>
<dbReference type="Gene3D" id="3.40.630.30">
    <property type="match status" value="1"/>
</dbReference>
<keyword evidence="2" id="KW-1185">Reference proteome</keyword>
<accession>A0AA45WJY1</accession>
<dbReference type="GO" id="GO:0008080">
    <property type="term" value="F:N-acetyltransferase activity"/>
    <property type="evidence" value="ECO:0007669"/>
    <property type="project" value="TreeGrafter"/>
</dbReference>
<name>A0AA45WJY1_9BACL</name>
<evidence type="ECO:0008006" key="3">
    <source>
        <dbReference type="Google" id="ProtNLM"/>
    </source>
</evidence>
<gene>
    <name evidence="1" type="ORF">SAMN06265361_101593</name>
</gene>
<dbReference type="AlphaFoldDB" id="A0AA45WJY1"/>
<dbReference type="RefSeq" id="WP_284723933.1">
    <property type="nucleotide sequence ID" value="NZ_FXTU01000001.1"/>
</dbReference>
<comment type="caution">
    <text evidence="1">The sequence shown here is derived from an EMBL/GenBank/DDBJ whole genome shotgun (WGS) entry which is preliminary data.</text>
</comment>
<organism evidence="1 2">
    <name type="scientific">Laceyella tengchongensis</name>
    <dbReference type="NCBI Taxonomy" id="574699"/>
    <lineage>
        <taxon>Bacteria</taxon>
        <taxon>Bacillati</taxon>
        <taxon>Bacillota</taxon>
        <taxon>Bacilli</taxon>
        <taxon>Bacillales</taxon>
        <taxon>Thermoactinomycetaceae</taxon>
        <taxon>Laceyella</taxon>
    </lineage>
</organism>
<protein>
    <recommendedName>
        <fullName evidence="3">N-acetyltransferase domain-containing protein</fullName>
    </recommendedName>
</protein>
<sequence>MIIKQLGAQHISKASILLTHSFIKNEPMAAFLRIPEDAFYRYCYLTLVKAVEQQMSFVAIEGEHLAAVVLGRKATVPFLNKEEIKKVCPELDPIITLFEEIEKKATSCLGPDTLVLDMGASHSDFTGQGLVQQLEKRVVEQGQSQGYNKVAMICTNEASKHIFRKLFPATVASGISYKEFVYQGQAVFSEIEQDTSCELLFAKLDDVQK</sequence>
<proteinExistence type="predicted"/>
<dbReference type="Proteomes" id="UP001157946">
    <property type="component" value="Unassembled WGS sequence"/>
</dbReference>
<dbReference type="PANTHER" id="PTHR20905:SF1">
    <property type="entry name" value="AT07410P-RELATED"/>
    <property type="match status" value="1"/>
</dbReference>
<evidence type="ECO:0000313" key="1">
    <source>
        <dbReference type="EMBL" id="SMP04987.1"/>
    </source>
</evidence>
<dbReference type="InterPro" id="IPR016181">
    <property type="entry name" value="Acyl_CoA_acyltransferase"/>
</dbReference>
<reference evidence="1" key="1">
    <citation type="submission" date="2017-05" db="EMBL/GenBank/DDBJ databases">
        <authorList>
            <person name="Varghese N."/>
            <person name="Submissions S."/>
        </authorList>
    </citation>
    <scope>NUCLEOTIDE SEQUENCE</scope>
    <source>
        <strain evidence="1">DSM 45262</strain>
    </source>
</reference>